<feature type="transmembrane region" description="Helical" evidence="6">
    <location>
        <begin position="250"/>
        <end position="272"/>
    </location>
</feature>
<evidence type="ECO:0000256" key="6">
    <source>
        <dbReference type="SAM" id="Phobius"/>
    </source>
</evidence>
<keyword evidence="5 6" id="KW-0472">Membrane</keyword>
<dbReference type="PANTHER" id="PTHR39087">
    <property type="entry name" value="UPF0104 MEMBRANE PROTEIN MJ1595"/>
    <property type="match status" value="1"/>
</dbReference>
<evidence type="ECO:0000256" key="4">
    <source>
        <dbReference type="ARBA" id="ARBA00022989"/>
    </source>
</evidence>
<dbReference type="NCBIfam" id="TIGR00374">
    <property type="entry name" value="flippase-like domain"/>
    <property type="match status" value="1"/>
</dbReference>
<keyword evidence="2" id="KW-1003">Cell membrane</keyword>
<feature type="transmembrane region" description="Helical" evidence="6">
    <location>
        <begin position="292"/>
        <end position="316"/>
    </location>
</feature>
<gene>
    <name evidence="7" type="ORF">WI372_14960</name>
</gene>
<keyword evidence="4 6" id="KW-1133">Transmembrane helix</keyword>
<dbReference type="EMBL" id="JBBHLI010000010">
    <property type="protein sequence ID" value="MEK9502291.1"/>
    <property type="molecule type" value="Genomic_DNA"/>
</dbReference>
<evidence type="ECO:0000313" key="7">
    <source>
        <dbReference type="EMBL" id="MEK9502291.1"/>
    </source>
</evidence>
<dbReference type="Pfam" id="PF03706">
    <property type="entry name" value="LPG_synthase_TM"/>
    <property type="match status" value="1"/>
</dbReference>
<protein>
    <submittedName>
        <fullName evidence="7">Lysylphosphatidylglycerol synthase transmembrane domain-containing protein</fullName>
    </submittedName>
</protein>
<evidence type="ECO:0000256" key="1">
    <source>
        <dbReference type="ARBA" id="ARBA00004651"/>
    </source>
</evidence>
<dbReference type="PANTHER" id="PTHR39087:SF2">
    <property type="entry name" value="UPF0104 MEMBRANE PROTEIN MJ1595"/>
    <property type="match status" value="1"/>
</dbReference>
<reference evidence="7 8" key="1">
    <citation type="submission" date="2024-02" db="EMBL/GenBank/DDBJ databases">
        <title>A novel Gemmatimonadota bacterium.</title>
        <authorList>
            <person name="Du Z.-J."/>
            <person name="Ye Y.-Q."/>
        </authorList>
    </citation>
    <scope>NUCLEOTIDE SEQUENCE [LARGE SCALE GENOMIC DNA]</scope>
    <source>
        <strain evidence="7 8">DH-20</strain>
    </source>
</reference>
<accession>A0ABU9EC36</accession>
<sequence length="352" mass="38184">MNWKTLLGFGLSGFLIWFTLRGTDPMEVWTHIRGADFLLLAASVAVATIGFFWRALRWKVLLHPIAPDTRLRDRWAAVNIGFMANNLLPARVGEFARAYSFARLDPRVSMSAAFGSLVMERVLDALVLAVFLVGAVMMPSFPEVELGPRFTALLQSAVVLLAGVGFVLVLLLAFPTTVVRIGESLARRFLPETAALRVIEALESFLQALGVARDPVLLTKALAWSFFFWFWHGLSFWIGMEAFGIEAGAVAAFFTEAVVGFGVALPAAPGFFGTFHASAAFALDTVYGAGEIATLAFAYGYHLGGFIPVTLIGLWYANRLGLSLGDVRESEAKVEAAVDAELIDPADRSLDA</sequence>
<feature type="transmembrane region" description="Helical" evidence="6">
    <location>
        <begin position="153"/>
        <end position="174"/>
    </location>
</feature>
<comment type="caution">
    <text evidence="7">The sequence shown here is derived from an EMBL/GenBank/DDBJ whole genome shotgun (WGS) entry which is preliminary data.</text>
</comment>
<feature type="transmembrane region" description="Helical" evidence="6">
    <location>
        <begin position="37"/>
        <end position="56"/>
    </location>
</feature>
<feature type="transmembrane region" description="Helical" evidence="6">
    <location>
        <begin position="122"/>
        <end position="141"/>
    </location>
</feature>
<dbReference type="RefSeq" id="WP_405274405.1">
    <property type="nucleotide sequence ID" value="NZ_JBBHLI010000010.1"/>
</dbReference>
<proteinExistence type="predicted"/>
<evidence type="ECO:0000256" key="2">
    <source>
        <dbReference type="ARBA" id="ARBA00022475"/>
    </source>
</evidence>
<name>A0ABU9EC36_9BACT</name>
<feature type="transmembrane region" description="Helical" evidence="6">
    <location>
        <begin position="218"/>
        <end position="238"/>
    </location>
</feature>
<evidence type="ECO:0000256" key="3">
    <source>
        <dbReference type="ARBA" id="ARBA00022692"/>
    </source>
</evidence>
<organism evidence="7 8">
    <name type="scientific">Gaopeijia maritima</name>
    <dbReference type="NCBI Taxonomy" id="3119007"/>
    <lineage>
        <taxon>Bacteria</taxon>
        <taxon>Pseudomonadati</taxon>
        <taxon>Gemmatimonadota</taxon>
        <taxon>Longimicrobiia</taxon>
        <taxon>Gaopeijiales</taxon>
        <taxon>Gaopeijiaceae</taxon>
        <taxon>Gaopeijia</taxon>
    </lineage>
</organism>
<dbReference type="Proteomes" id="UP001484239">
    <property type="component" value="Unassembled WGS sequence"/>
</dbReference>
<dbReference type="InterPro" id="IPR022791">
    <property type="entry name" value="L-PG_synthase/AglD"/>
</dbReference>
<evidence type="ECO:0000313" key="8">
    <source>
        <dbReference type="Proteomes" id="UP001484239"/>
    </source>
</evidence>
<evidence type="ECO:0000256" key="5">
    <source>
        <dbReference type="ARBA" id="ARBA00023136"/>
    </source>
</evidence>
<keyword evidence="3 6" id="KW-0812">Transmembrane</keyword>
<comment type="subcellular location">
    <subcellularLocation>
        <location evidence="1">Cell membrane</location>
        <topology evidence="1">Multi-pass membrane protein</topology>
    </subcellularLocation>
</comment>
<keyword evidence="8" id="KW-1185">Reference proteome</keyword>